<dbReference type="InterPro" id="IPR043128">
    <property type="entry name" value="Rev_trsase/Diguanyl_cyclase"/>
</dbReference>
<dbReference type="CDD" id="cd01651">
    <property type="entry name" value="RT_G2_intron"/>
    <property type="match status" value="1"/>
</dbReference>
<dbReference type="EMBL" id="SRPE01000014">
    <property type="protein sequence ID" value="TGN22541.1"/>
    <property type="molecule type" value="Genomic_DNA"/>
</dbReference>
<dbReference type="OrthoDB" id="9780724at2"/>
<evidence type="ECO:0000313" key="4">
    <source>
        <dbReference type="Proteomes" id="UP000297998"/>
    </source>
</evidence>
<dbReference type="Gene3D" id="3.30.70.270">
    <property type="match status" value="1"/>
</dbReference>
<dbReference type="AlphaFoldDB" id="A0A4Z1BPJ0"/>
<name>A0A4Z1BPJ0_9FLAO</name>
<evidence type="ECO:0000313" key="3">
    <source>
        <dbReference type="EMBL" id="TGN22541.1"/>
    </source>
</evidence>
<comment type="caution">
    <text evidence="3">The sequence shown here is derived from an EMBL/GenBank/DDBJ whole genome shotgun (WGS) entry which is preliminary data.</text>
</comment>
<sequence>MRNKTQTLLQIISEKDILKEAWRKLDKFNKDSHGLSGETIEAFEKNLDDKISIISENLKLGKYKFHPTRGVLIAKKGKNTFRPLQIPEICDRVVIKAIAIQLDEIFAETLSKSKGYSFAYQKSIGVKDALLKIQDHYNNDNKFVLEADLINFFGTVDKSDLLSNQIFPNLPDTSINHLILDALSQKVGNLGDFDADKIKYFENVDKGIPQGNALSPLLSNIYLSEFDQKLIEDNLCLVRYADDFVILAKTKKECENAYQKSLKYLKELKLEIHPLGNDSKTKITDIDKETLTFLSVTFNGKQLYPSLENFEKFKEKLWELLKGKVDLNLIEFLTKIKNRHDGWISAFIYTDIYRYSDDLDYIINRIIYMKLEKIDWKLKEQRLDSLPKNLRLKNQSNHCISNLQRSNCGIPITNELVENKIKKIEEEVKKNDTE</sequence>
<feature type="domain" description="Reverse transcriptase" evidence="2">
    <location>
        <begin position="54"/>
        <end position="298"/>
    </location>
</feature>
<keyword evidence="4" id="KW-1185">Reference proteome</keyword>
<dbReference type="InterPro" id="IPR051083">
    <property type="entry name" value="GrpII_Intron_Splice-Mob/Def"/>
</dbReference>
<reference evidence="3 4" key="1">
    <citation type="submission" date="2019-03" db="EMBL/GenBank/DDBJ databases">
        <title>Empedobacter tilapiae sp. nov., isolated from an intestine of Nile tilapia Oreochromis niloticus.</title>
        <authorList>
            <person name="Kim Y.-O."/>
            <person name="Yoon J.-H."/>
        </authorList>
    </citation>
    <scope>NUCLEOTIDE SEQUENCE [LARGE SCALE GENOMIC DNA]</scope>
    <source>
        <strain evidence="3 4">MRS2</strain>
    </source>
</reference>
<proteinExistence type="inferred from homology"/>
<dbReference type="Pfam" id="PF00078">
    <property type="entry name" value="RVT_1"/>
    <property type="match status" value="1"/>
</dbReference>
<evidence type="ECO:0000256" key="1">
    <source>
        <dbReference type="ARBA" id="ARBA00034120"/>
    </source>
</evidence>
<accession>A0A4Z1BPJ0</accession>
<dbReference type="PANTHER" id="PTHR34047:SF8">
    <property type="entry name" value="PROTEIN YKFC"/>
    <property type="match status" value="1"/>
</dbReference>
<dbReference type="PANTHER" id="PTHR34047">
    <property type="entry name" value="NUCLEAR INTRON MATURASE 1, MITOCHONDRIAL-RELATED"/>
    <property type="match status" value="1"/>
</dbReference>
<dbReference type="InterPro" id="IPR043502">
    <property type="entry name" value="DNA/RNA_pol_sf"/>
</dbReference>
<comment type="similarity">
    <text evidence="1">Belongs to the bacterial reverse transcriptase family.</text>
</comment>
<dbReference type="SUPFAM" id="SSF56672">
    <property type="entry name" value="DNA/RNA polymerases"/>
    <property type="match status" value="1"/>
</dbReference>
<gene>
    <name evidence="3" type="ORF">E4J94_15970</name>
</gene>
<protein>
    <recommendedName>
        <fullName evidence="2">Reverse transcriptase domain-containing protein</fullName>
    </recommendedName>
</protein>
<dbReference type="InterPro" id="IPR000477">
    <property type="entry name" value="RT_dom"/>
</dbReference>
<evidence type="ECO:0000259" key="2">
    <source>
        <dbReference type="PROSITE" id="PS50878"/>
    </source>
</evidence>
<dbReference type="Proteomes" id="UP000297998">
    <property type="component" value="Unassembled WGS sequence"/>
</dbReference>
<organism evidence="3 4">
    <name type="scientific">Empedobacter tilapiae</name>
    <dbReference type="NCBI Taxonomy" id="2491114"/>
    <lineage>
        <taxon>Bacteria</taxon>
        <taxon>Pseudomonadati</taxon>
        <taxon>Bacteroidota</taxon>
        <taxon>Flavobacteriia</taxon>
        <taxon>Flavobacteriales</taxon>
        <taxon>Weeksellaceae</taxon>
        <taxon>Empedobacter</taxon>
    </lineage>
</organism>
<dbReference type="RefSeq" id="WP_135836787.1">
    <property type="nucleotide sequence ID" value="NZ_SRPE01000014.1"/>
</dbReference>
<dbReference type="PROSITE" id="PS50878">
    <property type="entry name" value="RT_POL"/>
    <property type="match status" value="1"/>
</dbReference>